<dbReference type="Proteomes" id="UP000295611">
    <property type="component" value="Unassembled WGS sequence"/>
</dbReference>
<dbReference type="Pfam" id="PF03886">
    <property type="entry name" value="ABC_trans_aux"/>
    <property type="match status" value="1"/>
</dbReference>
<dbReference type="EMBL" id="SNZP01000006">
    <property type="protein sequence ID" value="TDR79898.1"/>
    <property type="molecule type" value="Genomic_DNA"/>
</dbReference>
<dbReference type="InterPro" id="IPR005586">
    <property type="entry name" value="ABC_trans_aux"/>
</dbReference>
<keyword evidence="3" id="KW-1185">Reference proteome</keyword>
<sequence length="188" mass="19906">MNALRLGVCCLLLAACASPTVRYYRLQTAVAEPAASTEAGPTLQVGPVSLPAWLNRPQLVRTEPSGRVLLMARAEWAAPLPQLLAGALAKGIGAYLGWRQVRAWPSTSPYAADWLVTLDVHALSADAKQLRLDADWRVLSNGQLLGRGALALDEPLTGTDADALVAAHNRALDKLAAAMAASLRAIPR</sequence>
<dbReference type="AlphaFoldDB" id="A0A4R7B5K4"/>
<evidence type="ECO:0000313" key="3">
    <source>
        <dbReference type="Proteomes" id="UP000295611"/>
    </source>
</evidence>
<protein>
    <recommendedName>
        <fullName evidence="1">ABC-type transport auxiliary lipoprotein component domain-containing protein</fullName>
    </recommendedName>
</protein>
<dbReference type="OrthoDB" id="8595564at2"/>
<comment type="caution">
    <text evidence="2">The sequence shown here is derived from an EMBL/GenBank/DDBJ whole genome shotgun (WGS) entry which is preliminary data.</text>
</comment>
<feature type="domain" description="ABC-type transport auxiliary lipoprotein component" evidence="1">
    <location>
        <begin position="24"/>
        <end position="180"/>
    </location>
</feature>
<proteinExistence type="predicted"/>
<evidence type="ECO:0000313" key="2">
    <source>
        <dbReference type="EMBL" id="TDR79898.1"/>
    </source>
</evidence>
<dbReference type="PROSITE" id="PS51257">
    <property type="entry name" value="PROKAR_LIPOPROTEIN"/>
    <property type="match status" value="1"/>
</dbReference>
<evidence type="ECO:0000259" key="1">
    <source>
        <dbReference type="Pfam" id="PF03886"/>
    </source>
</evidence>
<dbReference type="Gene3D" id="3.40.50.10610">
    <property type="entry name" value="ABC-type transport auxiliary lipoprotein component"/>
    <property type="match status" value="1"/>
</dbReference>
<name>A0A4R7B5K4_9NEIS</name>
<gene>
    <name evidence="2" type="ORF">DFP86_10637</name>
</gene>
<dbReference type="RefSeq" id="WP_133680104.1">
    <property type="nucleotide sequence ID" value="NZ_SNZP01000006.1"/>
</dbReference>
<dbReference type="SUPFAM" id="SSF159594">
    <property type="entry name" value="XCC0632-like"/>
    <property type="match status" value="1"/>
</dbReference>
<organism evidence="2 3">
    <name type="scientific">Paludibacterium purpuratum</name>
    <dbReference type="NCBI Taxonomy" id="1144873"/>
    <lineage>
        <taxon>Bacteria</taxon>
        <taxon>Pseudomonadati</taxon>
        <taxon>Pseudomonadota</taxon>
        <taxon>Betaproteobacteria</taxon>
        <taxon>Neisseriales</taxon>
        <taxon>Chromobacteriaceae</taxon>
        <taxon>Paludibacterium</taxon>
    </lineage>
</organism>
<reference evidence="2 3" key="1">
    <citation type="submission" date="2019-03" db="EMBL/GenBank/DDBJ databases">
        <title>Genomic Encyclopedia of Type Strains, Phase III (KMG-III): the genomes of soil and plant-associated and newly described type strains.</title>
        <authorList>
            <person name="Whitman W."/>
        </authorList>
    </citation>
    <scope>NUCLEOTIDE SEQUENCE [LARGE SCALE GENOMIC DNA]</scope>
    <source>
        <strain evidence="2 3">CECT 8976</strain>
    </source>
</reference>
<accession>A0A4R7B5K4</accession>